<dbReference type="Proteomes" id="UP001258315">
    <property type="component" value="Unassembled WGS sequence"/>
</dbReference>
<organism evidence="1 2">
    <name type="scientific">Mucilaginibacter terrae</name>
    <dbReference type="NCBI Taxonomy" id="1955052"/>
    <lineage>
        <taxon>Bacteria</taxon>
        <taxon>Pseudomonadati</taxon>
        <taxon>Bacteroidota</taxon>
        <taxon>Sphingobacteriia</taxon>
        <taxon>Sphingobacteriales</taxon>
        <taxon>Sphingobacteriaceae</taxon>
        <taxon>Mucilaginibacter</taxon>
    </lineage>
</organism>
<gene>
    <name evidence="1" type="ORF">QE417_003713</name>
</gene>
<name>A0ABU3GXY8_9SPHI</name>
<reference evidence="2" key="1">
    <citation type="submission" date="2023-07" db="EMBL/GenBank/DDBJ databases">
        <title>Functional and genomic diversity of the sorghum phyllosphere microbiome.</title>
        <authorList>
            <person name="Shade A."/>
        </authorList>
    </citation>
    <scope>NUCLEOTIDE SEQUENCE [LARGE SCALE GENOMIC DNA]</scope>
    <source>
        <strain evidence="2">SORGH_AS_0422</strain>
    </source>
</reference>
<proteinExistence type="predicted"/>
<dbReference type="EMBL" id="JAVLVU010000001">
    <property type="protein sequence ID" value="MDT3404641.1"/>
    <property type="molecule type" value="Genomic_DNA"/>
</dbReference>
<accession>A0ABU3GXY8</accession>
<protein>
    <submittedName>
        <fullName evidence="1">Uncharacterized protein</fullName>
    </submittedName>
</protein>
<evidence type="ECO:0000313" key="2">
    <source>
        <dbReference type="Proteomes" id="UP001258315"/>
    </source>
</evidence>
<keyword evidence="2" id="KW-1185">Reference proteome</keyword>
<comment type="caution">
    <text evidence="1">The sequence shown here is derived from an EMBL/GenBank/DDBJ whole genome shotgun (WGS) entry which is preliminary data.</text>
</comment>
<sequence length="31" mass="3366">MEYEGALNIVIINKNALPQLPFSPEASVFCG</sequence>
<evidence type="ECO:0000313" key="1">
    <source>
        <dbReference type="EMBL" id="MDT3404641.1"/>
    </source>
</evidence>